<reference evidence="2" key="1">
    <citation type="journal article" date="2013" name="Proc. Natl. Acad. Sci. U.S.A.">
        <title>Improving the coverage of the cyanobacterial phylum using diversity-driven genome sequencing.</title>
        <authorList>
            <person name="Shih P.M."/>
            <person name="Wu D."/>
            <person name="Latifi A."/>
            <person name="Axen S.D."/>
            <person name="Fewer D.P."/>
            <person name="Talla E."/>
            <person name="Calteau A."/>
            <person name="Cai F."/>
            <person name="Tandeau de Marsac N."/>
            <person name="Rippka R."/>
            <person name="Herdman M."/>
            <person name="Sivonen K."/>
            <person name="Coursin T."/>
            <person name="Laurent T."/>
            <person name="Goodwin L."/>
            <person name="Nolan M."/>
            <person name="Davenport K.W."/>
            <person name="Han C.S."/>
            <person name="Rubin E.M."/>
            <person name="Eisen J.A."/>
            <person name="Woyke T."/>
            <person name="Gugger M."/>
            <person name="Kerfeld C.A."/>
        </authorList>
    </citation>
    <scope>NUCLEOTIDE SEQUENCE [LARGE SCALE GENOMIC DNA]</scope>
    <source>
        <strain evidence="2">ATCC 29371 / PCC 7437</strain>
    </source>
</reference>
<sequence>MNKEKKDQITRNVMELLVEEEIERQISRLPVPISQYINRVEVATYALNRLPPLYASSHEGFNKQKLKGKAEFSADVTKAVRQGFAAVQKDLLRNSTPLIAEEYRELEEAKKALQELIDFLPHREFSWSNLVKVIKPVLIKLNQQQKLKQELVKSKSTSSPLWDDSVYRK</sequence>
<dbReference type="RefSeq" id="WP_015193139.1">
    <property type="nucleotide sequence ID" value="NC_019748.1"/>
</dbReference>
<dbReference type="AlphaFoldDB" id="K9XSF2"/>
<accession>K9XSF2</accession>
<dbReference type="STRING" id="111780.Sta7437_1912"/>
<proteinExistence type="predicted"/>
<dbReference type="KEGG" id="scs:Sta7437_1912"/>
<dbReference type="InterPro" id="IPR019657">
    <property type="entry name" value="ComFB"/>
</dbReference>
<dbReference type="Pfam" id="PF10719">
    <property type="entry name" value="ComFB"/>
    <property type="match status" value="1"/>
</dbReference>
<dbReference type="Proteomes" id="UP000010473">
    <property type="component" value="Chromosome"/>
</dbReference>
<evidence type="ECO:0000313" key="2">
    <source>
        <dbReference type="Proteomes" id="UP000010473"/>
    </source>
</evidence>
<dbReference type="PATRIC" id="fig|111780.3.peg.2000"/>
<name>K9XSF2_STAC7</name>
<protein>
    <submittedName>
        <fullName evidence="1">Late competence development protein ComFB</fullName>
    </submittedName>
</protein>
<dbReference type="eggNOG" id="ENOG5032TXZ">
    <property type="taxonomic scope" value="Bacteria"/>
</dbReference>
<evidence type="ECO:0000313" key="1">
    <source>
        <dbReference type="EMBL" id="AFZ35468.1"/>
    </source>
</evidence>
<dbReference type="EMBL" id="CP003653">
    <property type="protein sequence ID" value="AFZ35468.1"/>
    <property type="molecule type" value="Genomic_DNA"/>
</dbReference>
<gene>
    <name evidence="1" type="ordered locus">Sta7437_1912</name>
</gene>
<organism evidence="1 2">
    <name type="scientific">Stanieria cyanosphaera (strain ATCC 29371 / PCC 7437)</name>
    <dbReference type="NCBI Taxonomy" id="111780"/>
    <lineage>
        <taxon>Bacteria</taxon>
        <taxon>Bacillati</taxon>
        <taxon>Cyanobacteriota</taxon>
        <taxon>Cyanophyceae</taxon>
        <taxon>Pleurocapsales</taxon>
        <taxon>Dermocarpellaceae</taxon>
        <taxon>Stanieria</taxon>
    </lineage>
</organism>
<dbReference type="HOGENOM" id="CLU_120860_0_0_3"/>
<keyword evidence="2" id="KW-1185">Reference proteome</keyword>